<evidence type="ECO:0000313" key="3">
    <source>
        <dbReference type="Proteomes" id="UP000499080"/>
    </source>
</evidence>
<comment type="caution">
    <text evidence="2">The sequence shown here is derived from an EMBL/GenBank/DDBJ whole genome shotgun (WGS) entry which is preliminary data.</text>
</comment>
<reference evidence="2 3" key="1">
    <citation type="journal article" date="2019" name="Sci. Rep.">
        <title>Orb-weaving spider Araneus ventricosus genome elucidates the spidroin gene catalogue.</title>
        <authorList>
            <person name="Kono N."/>
            <person name="Nakamura H."/>
            <person name="Ohtoshi R."/>
            <person name="Moran D.A.P."/>
            <person name="Shinohara A."/>
            <person name="Yoshida Y."/>
            <person name="Fujiwara M."/>
            <person name="Mori M."/>
            <person name="Tomita M."/>
            <person name="Arakawa K."/>
        </authorList>
    </citation>
    <scope>NUCLEOTIDE SEQUENCE [LARGE SCALE GENOMIC DNA]</scope>
</reference>
<organism evidence="2 3">
    <name type="scientific">Araneus ventricosus</name>
    <name type="common">Orbweaver spider</name>
    <name type="synonym">Epeira ventricosa</name>
    <dbReference type="NCBI Taxonomy" id="182803"/>
    <lineage>
        <taxon>Eukaryota</taxon>
        <taxon>Metazoa</taxon>
        <taxon>Ecdysozoa</taxon>
        <taxon>Arthropoda</taxon>
        <taxon>Chelicerata</taxon>
        <taxon>Arachnida</taxon>
        <taxon>Araneae</taxon>
        <taxon>Araneomorphae</taxon>
        <taxon>Entelegynae</taxon>
        <taxon>Araneoidea</taxon>
        <taxon>Araneidae</taxon>
        <taxon>Araneus</taxon>
    </lineage>
</organism>
<sequence length="132" mass="15149">MFRGPNGNSPTRRELNSSTNPSGVLFGGLLRREEMTQGISPIDERRDIRHQSLYTTAHPFSIYNLAGDDSFLPDMLRRNLPMDTRPASARPRAKTPCRTEDLFYYSIFEKPDMWTRSCRRFCKAISNGISCL</sequence>
<dbReference type="Proteomes" id="UP000499080">
    <property type="component" value="Unassembled WGS sequence"/>
</dbReference>
<evidence type="ECO:0000256" key="1">
    <source>
        <dbReference type="SAM" id="MobiDB-lite"/>
    </source>
</evidence>
<accession>A0A4Y2UEZ1</accession>
<protein>
    <submittedName>
        <fullName evidence="2">Uncharacterized protein</fullName>
    </submittedName>
</protein>
<keyword evidence="3" id="KW-1185">Reference proteome</keyword>
<feature type="region of interest" description="Disordered" evidence="1">
    <location>
        <begin position="1"/>
        <end position="24"/>
    </location>
</feature>
<feature type="compositionally biased region" description="Polar residues" evidence="1">
    <location>
        <begin position="1"/>
        <end position="22"/>
    </location>
</feature>
<dbReference type="AlphaFoldDB" id="A0A4Y2UEZ1"/>
<gene>
    <name evidence="2" type="ORF">AVEN_156290_1</name>
</gene>
<evidence type="ECO:0000313" key="2">
    <source>
        <dbReference type="EMBL" id="GBO11252.1"/>
    </source>
</evidence>
<proteinExistence type="predicted"/>
<name>A0A4Y2UEZ1_ARAVE</name>
<dbReference type="EMBL" id="BGPR01036162">
    <property type="protein sequence ID" value="GBO11252.1"/>
    <property type="molecule type" value="Genomic_DNA"/>
</dbReference>